<gene>
    <name evidence="8" type="ORF">CPA45_07830</name>
</gene>
<evidence type="ECO:0000256" key="5">
    <source>
        <dbReference type="ARBA" id="ARBA00023136"/>
    </source>
</evidence>
<protein>
    <recommendedName>
        <fullName evidence="7">Protein CyaE</fullName>
    </recommendedName>
</protein>
<proteinExistence type="inferred from homology"/>
<evidence type="ECO:0000313" key="9">
    <source>
        <dbReference type="Proteomes" id="UP000218677"/>
    </source>
</evidence>
<dbReference type="GO" id="GO:1990281">
    <property type="term" value="C:efflux pump complex"/>
    <property type="evidence" value="ECO:0007669"/>
    <property type="project" value="TreeGrafter"/>
</dbReference>
<dbReference type="SUPFAM" id="SSF56954">
    <property type="entry name" value="Outer membrane efflux proteins (OEP)"/>
    <property type="match status" value="1"/>
</dbReference>
<dbReference type="Pfam" id="PF02321">
    <property type="entry name" value="OEP"/>
    <property type="match status" value="2"/>
</dbReference>
<evidence type="ECO:0000313" key="8">
    <source>
        <dbReference type="EMBL" id="PCF96425.1"/>
    </source>
</evidence>
<dbReference type="Gene3D" id="1.20.1600.10">
    <property type="entry name" value="Outer membrane efflux proteins (OEP)"/>
    <property type="match status" value="1"/>
</dbReference>
<comment type="similarity">
    <text evidence="1 7">Belongs to the outer membrane factor (OMF) (TC 1.B.17) family.</text>
</comment>
<evidence type="ECO:0000256" key="1">
    <source>
        <dbReference type="ARBA" id="ARBA00007613"/>
    </source>
</evidence>
<dbReference type="OrthoDB" id="5296315at2"/>
<keyword evidence="7" id="KW-0354">Hemolysis</keyword>
<dbReference type="InterPro" id="IPR003423">
    <property type="entry name" value="OMP_efflux"/>
</dbReference>
<keyword evidence="6 7" id="KW-0998">Cell outer membrane</keyword>
<keyword evidence="4" id="KW-0812">Transmembrane</keyword>
<comment type="caution">
    <text evidence="8">The sequence shown here is derived from an EMBL/GenBank/DDBJ whole genome shotgun (WGS) entry which is preliminary data.</text>
</comment>
<keyword evidence="5 7" id="KW-0472">Membrane</keyword>
<dbReference type="InterPro" id="IPR028351">
    <property type="entry name" value="CyaE"/>
</dbReference>
<dbReference type="PIRSF" id="PIRSF001892">
    <property type="entry name" value="CyaE"/>
    <property type="match status" value="1"/>
</dbReference>
<dbReference type="GO" id="GO:0009279">
    <property type="term" value="C:cell outer membrane"/>
    <property type="evidence" value="ECO:0007669"/>
    <property type="project" value="UniProtKB-SubCell"/>
</dbReference>
<evidence type="ECO:0000256" key="6">
    <source>
        <dbReference type="ARBA" id="ARBA00023237"/>
    </source>
</evidence>
<evidence type="ECO:0000256" key="4">
    <source>
        <dbReference type="ARBA" id="ARBA00022692"/>
    </source>
</evidence>
<keyword evidence="7" id="KW-0204">Cytolysis</keyword>
<dbReference type="GO" id="GO:0015562">
    <property type="term" value="F:efflux transmembrane transporter activity"/>
    <property type="evidence" value="ECO:0007669"/>
    <property type="project" value="InterPro"/>
</dbReference>
<comment type="subcellular location">
    <subcellularLocation>
        <location evidence="7">Cell outer membrane</location>
        <topology evidence="7">Peripheral membrane protein</topology>
    </subcellularLocation>
</comment>
<sequence>MRVEFHRIALVTLCAGIVGCAQQTIHPTSPDASTPIGAVRTQSGAADFSLPAGLSLAEDPVSTLVRPQISNDLSVTIDPQRIYTLPELIDIAQRNKPATRAAWLRAREAALAVDVVEATYLPQLSANVLAGFATTSQFESAIPELGIGTGRLTATGHQVVPNLAVEWLLFDFGTRDAALEIAKQASIGSNIAFHGVHQRVIFEVSEAYFQLSAARAETHIVRERLEDAHTLRRIAEGRLKEGLAIRVEVAQARQLEAQAQFDLTLAESREDKTRAALMHAMGLSPTTSIQVADLADRRLPKEVPMPLDELIGASLAQRPDIQAALTQVRAARSEVDLVASASRPKIAAVAQVGRAIGGFSLHDSRFGERASMNRSLDEAMAGIVFTMPLFDGGRRQTRHAQARMQAEAAEQDLLEIRNLAAQEIVDAYSLLHSSLAAYTASGPLLEAGRETYETALGLYENGLASMAEVSQSKIALNDARLLQAQAFADTFAAATGLAFATGRLTSRDVPARL</sequence>
<evidence type="ECO:0000256" key="2">
    <source>
        <dbReference type="ARBA" id="ARBA00022448"/>
    </source>
</evidence>
<evidence type="ECO:0000256" key="3">
    <source>
        <dbReference type="ARBA" id="ARBA00022452"/>
    </source>
</evidence>
<keyword evidence="2 7" id="KW-0813">Transport</keyword>
<keyword evidence="3" id="KW-1134">Transmembrane beta strand</keyword>
<dbReference type="EMBL" id="NWUX01000004">
    <property type="protein sequence ID" value="PCF96425.1"/>
    <property type="molecule type" value="Genomic_DNA"/>
</dbReference>
<dbReference type="PANTHER" id="PTHR30026">
    <property type="entry name" value="OUTER MEMBRANE PROTEIN TOLC"/>
    <property type="match status" value="1"/>
</dbReference>
<name>A0A2A4HQA4_9GAMM</name>
<dbReference type="PROSITE" id="PS51257">
    <property type="entry name" value="PROKAR_LIPOPROTEIN"/>
    <property type="match status" value="1"/>
</dbReference>
<reference evidence="9" key="1">
    <citation type="submission" date="2017-09" db="EMBL/GenBank/DDBJ databases">
        <authorList>
            <person name="Cho G.-S."/>
            <person name="Oguntoyinbo F.A."/>
            <person name="Cnockaert M."/>
            <person name="Kabisch J."/>
            <person name="Neve H."/>
            <person name="Bockelmann W."/>
            <person name="Wenning M."/>
            <person name="Franz C.M."/>
            <person name="Vandamme P."/>
        </authorList>
    </citation>
    <scope>NUCLEOTIDE SEQUENCE [LARGE SCALE GENOMIC DNA]</scope>
    <source>
        <strain evidence="9">MBT G8648</strain>
    </source>
</reference>
<keyword evidence="9" id="KW-1185">Reference proteome</keyword>
<comment type="function">
    <text evidence="7">CyaE is necessary for transport of calmodulin-sensitive adenylate cyclase-hemolysin (cyclolysin).</text>
</comment>
<accession>A0A2A4HQA4</accession>
<organism evidence="8 9">
    <name type="scientific">Vreelandella nigrificans</name>
    <dbReference type="NCBI Taxonomy" id="2042704"/>
    <lineage>
        <taxon>Bacteria</taxon>
        <taxon>Pseudomonadati</taxon>
        <taxon>Pseudomonadota</taxon>
        <taxon>Gammaproteobacteria</taxon>
        <taxon>Oceanospirillales</taxon>
        <taxon>Halomonadaceae</taxon>
        <taxon>Vreelandella</taxon>
    </lineage>
</organism>
<dbReference type="GO" id="GO:0015288">
    <property type="term" value="F:porin activity"/>
    <property type="evidence" value="ECO:0007669"/>
    <property type="project" value="TreeGrafter"/>
</dbReference>
<dbReference type="InterPro" id="IPR051906">
    <property type="entry name" value="TolC-like"/>
</dbReference>
<dbReference type="AlphaFoldDB" id="A0A2A4HQA4"/>
<dbReference type="GO" id="GO:0031640">
    <property type="term" value="P:killing of cells of another organism"/>
    <property type="evidence" value="ECO:0007669"/>
    <property type="project" value="UniProtKB-KW"/>
</dbReference>
<dbReference type="Proteomes" id="UP000218677">
    <property type="component" value="Unassembled WGS sequence"/>
</dbReference>
<dbReference type="PANTHER" id="PTHR30026:SF20">
    <property type="entry name" value="OUTER MEMBRANE PROTEIN TOLC"/>
    <property type="match status" value="1"/>
</dbReference>
<dbReference type="RefSeq" id="WP_096650995.1">
    <property type="nucleotide sequence ID" value="NZ_NWUX01000004.1"/>
</dbReference>
<evidence type="ECO:0000256" key="7">
    <source>
        <dbReference type="PIRNR" id="PIRNR001892"/>
    </source>
</evidence>